<dbReference type="Proteomes" id="UP000000311">
    <property type="component" value="Unassembled WGS sequence"/>
</dbReference>
<dbReference type="STRING" id="104421.E2AMH3"/>
<gene>
    <name evidence="2" type="ORF">EAG_04980</name>
</gene>
<keyword evidence="1" id="KW-0812">Transmembrane</keyword>
<proteinExistence type="predicted"/>
<evidence type="ECO:0000313" key="3">
    <source>
        <dbReference type="Proteomes" id="UP000000311"/>
    </source>
</evidence>
<sequence>MNENKGRSIADVVITVSPVYVPSRTPKLKKGEAVDYPITPKYSTLDNDMIAKLDATVSKKLIQHRFHPPAIFEHNVAYANRKPSKGNSNAESSLNTNSSTFLGPIFPNMYEYSPTKFLDDESLMSEPMISKYPSTDDKKIPDSYKSPPNKYNTEHETDYLTYGVAPSYANDELESKPMKFANYYEHPPSFMEHDPYAHDVHHDIIYDNIPEYHHHETTTEEPEMNDQRLDKRPYSYYFIGKKLWYIPLYFSIYFIIYIAALVLKSVARHKINFPVQLAEAATQGRSDSNEGWWSFTEKILEGVERFAEI</sequence>
<keyword evidence="3" id="KW-1185">Reference proteome</keyword>
<name>E2AMH3_CAMFO</name>
<keyword evidence="1" id="KW-0472">Membrane</keyword>
<accession>E2AMH3</accession>
<evidence type="ECO:0000256" key="1">
    <source>
        <dbReference type="SAM" id="Phobius"/>
    </source>
</evidence>
<evidence type="ECO:0000313" key="2">
    <source>
        <dbReference type="EMBL" id="EFN65397.1"/>
    </source>
</evidence>
<feature type="transmembrane region" description="Helical" evidence="1">
    <location>
        <begin position="243"/>
        <end position="263"/>
    </location>
</feature>
<dbReference type="EMBL" id="GL440813">
    <property type="protein sequence ID" value="EFN65397.1"/>
    <property type="molecule type" value="Genomic_DNA"/>
</dbReference>
<dbReference type="OMA" id="PYSYYFI"/>
<dbReference type="AlphaFoldDB" id="E2AMH3"/>
<keyword evidence="1" id="KW-1133">Transmembrane helix</keyword>
<dbReference type="InParanoid" id="E2AMH3"/>
<organism evidence="3">
    <name type="scientific">Camponotus floridanus</name>
    <name type="common">Florida carpenter ant</name>
    <dbReference type="NCBI Taxonomy" id="104421"/>
    <lineage>
        <taxon>Eukaryota</taxon>
        <taxon>Metazoa</taxon>
        <taxon>Ecdysozoa</taxon>
        <taxon>Arthropoda</taxon>
        <taxon>Hexapoda</taxon>
        <taxon>Insecta</taxon>
        <taxon>Pterygota</taxon>
        <taxon>Neoptera</taxon>
        <taxon>Endopterygota</taxon>
        <taxon>Hymenoptera</taxon>
        <taxon>Apocrita</taxon>
        <taxon>Aculeata</taxon>
        <taxon>Formicoidea</taxon>
        <taxon>Formicidae</taxon>
        <taxon>Formicinae</taxon>
        <taxon>Camponotus</taxon>
    </lineage>
</organism>
<protein>
    <submittedName>
        <fullName evidence="2">Uncharacterized protein</fullName>
    </submittedName>
</protein>
<reference evidence="2 3" key="1">
    <citation type="journal article" date="2010" name="Science">
        <title>Genomic comparison of the ants Camponotus floridanus and Harpegnathos saltator.</title>
        <authorList>
            <person name="Bonasio R."/>
            <person name="Zhang G."/>
            <person name="Ye C."/>
            <person name="Mutti N.S."/>
            <person name="Fang X."/>
            <person name="Qin N."/>
            <person name="Donahue G."/>
            <person name="Yang P."/>
            <person name="Li Q."/>
            <person name="Li C."/>
            <person name="Zhang P."/>
            <person name="Huang Z."/>
            <person name="Berger S.L."/>
            <person name="Reinberg D."/>
            <person name="Wang J."/>
            <person name="Liebig J."/>
        </authorList>
    </citation>
    <scope>NUCLEOTIDE SEQUENCE [LARGE SCALE GENOMIC DNA]</scope>
    <source>
        <strain evidence="3">C129</strain>
    </source>
</reference>
<dbReference type="OrthoDB" id="8194095at2759"/>